<accession>A0A016T659</accession>
<protein>
    <submittedName>
        <fullName evidence="1">Uncharacterized protein</fullName>
    </submittedName>
</protein>
<comment type="caution">
    <text evidence="1">The sequence shown here is derived from an EMBL/GenBank/DDBJ whole genome shotgun (WGS) entry which is preliminary data.</text>
</comment>
<dbReference type="AlphaFoldDB" id="A0A016T659"/>
<evidence type="ECO:0000313" key="2">
    <source>
        <dbReference type="Proteomes" id="UP000024635"/>
    </source>
</evidence>
<dbReference type="Proteomes" id="UP000024635">
    <property type="component" value="Unassembled WGS sequence"/>
</dbReference>
<sequence length="108" mass="12150">MDVVNEFLTTEFHALDRDGASVQRLPWETLKSRKADFHILDDCRSNAVKNATGVKKLMVELIRKRVGNAVSVRKVGLKLSLHEAVTSTDSSSQSYTNFQRKIEVELAC</sequence>
<keyword evidence="2" id="KW-1185">Reference proteome</keyword>
<dbReference type="EMBL" id="JARK01001470">
    <property type="protein sequence ID" value="EYB98069.1"/>
    <property type="molecule type" value="Genomic_DNA"/>
</dbReference>
<reference evidence="2" key="1">
    <citation type="journal article" date="2015" name="Nat. Genet.">
        <title>The genome and transcriptome of the zoonotic hookworm Ancylostoma ceylanicum identify infection-specific gene families.</title>
        <authorList>
            <person name="Schwarz E.M."/>
            <person name="Hu Y."/>
            <person name="Antoshechkin I."/>
            <person name="Miller M.M."/>
            <person name="Sternberg P.W."/>
            <person name="Aroian R.V."/>
        </authorList>
    </citation>
    <scope>NUCLEOTIDE SEQUENCE</scope>
    <source>
        <strain evidence="2">HY135</strain>
    </source>
</reference>
<evidence type="ECO:0000313" key="1">
    <source>
        <dbReference type="EMBL" id="EYB98069.1"/>
    </source>
</evidence>
<organism evidence="1 2">
    <name type="scientific">Ancylostoma ceylanicum</name>
    <dbReference type="NCBI Taxonomy" id="53326"/>
    <lineage>
        <taxon>Eukaryota</taxon>
        <taxon>Metazoa</taxon>
        <taxon>Ecdysozoa</taxon>
        <taxon>Nematoda</taxon>
        <taxon>Chromadorea</taxon>
        <taxon>Rhabditida</taxon>
        <taxon>Rhabditina</taxon>
        <taxon>Rhabditomorpha</taxon>
        <taxon>Strongyloidea</taxon>
        <taxon>Ancylostomatidae</taxon>
        <taxon>Ancylostomatinae</taxon>
        <taxon>Ancylostoma</taxon>
    </lineage>
</organism>
<name>A0A016T659_9BILA</name>
<gene>
    <name evidence="1" type="primary">Acey_s0134.g1831</name>
    <name evidence="1" type="ORF">Y032_0134g1831</name>
</gene>
<proteinExistence type="predicted"/>